<dbReference type="EMBL" id="JAUFPN010000299">
    <property type="protein sequence ID" value="MDN3568673.1"/>
    <property type="molecule type" value="Genomic_DNA"/>
</dbReference>
<dbReference type="InterPro" id="IPR010985">
    <property type="entry name" value="Ribbon_hlx_hlx"/>
</dbReference>
<reference evidence="2" key="1">
    <citation type="journal article" date="2019" name="Int. J. Syst. Evol. Microbiol.">
        <title>The Global Catalogue of Microorganisms (GCM) 10K type strain sequencing project: providing services to taxonomists for standard genome sequencing and annotation.</title>
        <authorList>
            <consortium name="The Broad Institute Genomics Platform"/>
            <consortium name="The Broad Institute Genome Sequencing Center for Infectious Disease"/>
            <person name="Wu L."/>
            <person name="Ma J."/>
        </authorList>
    </citation>
    <scope>NUCLEOTIDE SEQUENCE [LARGE SCALE GENOMIC DNA]</scope>
    <source>
        <strain evidence="2">CECT 7131</strain>
    </source>
</reference>
<keyword evidence="2" id="KW-1185">Reference proteome</keyword>
<evidence type="ECO:0008006" key="3">
    <source>
        <dbReference type="Google" id="ProtNLM"/>
    </source>
</evidence>
<dbReference type="Proteomes" id="UP001529369">
    <property type="component" value="Unassembled WGS sequence"/>
</dbReference>
<dbReference type="RefSeq" id="WP_290320783.1">
    <property type="nucleotide sequence ID" value="NZ_JAUFPN010000299.1"/>
</dbReference>
<dbReference type="SUPFAM" id="SSF47598">
    <property type="entry name" value="Ribbon-helix-helix"/>
    <property type="match status" value="1"/>
</dbReference>
<comment type="caution">
    <text evidence="1">The sequence shown here is derived from an EMBL/GenBank/DDBJ whole genome shotgun (WGS) entry which is preliminary data.</text>
</comment>
<evidence type="ECO:0000313" key="2">
    <source>
        <dbReference type="Proteomes" id="UP001529369"/>
    </source>
</evidence>
<proteinExistence type="predicted"/>
<evidence type="ECO:0000313" key="1">
    <source>
        <dbReference type="EMBL" id="MDN3568673.1"/>
    </source>
</evidence>
<sequence>MAKKGSPINIRLRKDIRAEMELAAAADLRSLSGYIEKVLADFLVAKGRLPQPYNALSRDGRSVPVQTVSA</sequence>
<name>A0ABT8AFQ9_9PROT</name>
<organism evidence="1 2">
    <name type="scientific">Paeniroseomonas aquatica</name>
    <dbReference type="NCBI Taxonomy" id="373043"/>
    <lineage>
        <taxon>Bacteria</taxon>
        <taxon>Pseudomonadati</taxon>
        <taxon>Pseudomonadota</taxon>
        <taxon>Alphaproteobacteria</taxon>
        <taxon>Acetobacterales</taxon>
        <taxon>Acetobacteraceae</taxon>
        <taxon>Paeniroseomonas</taxon>
    </lineage>
</organism>
<protein>
    <recommendedName>
        <fullName evidence="3">Toxin-antitoxin system HicB family antitoxin</fullName>
    </recommendedName>
</protein>
<accession>A0ABT8AFQ9</accession>
<gene>
    <name evidence="1" type="ORF">QWZ14_30225</name>
</gene>